<protein>
    <recommendedName>
        <fullName evidence="5">Pyridoxine/pyridoxamine 5'-phosphate oxidase</fullName>
        <ecNumber evidence="5">1.4.3.5</ecNumber>
    </recommendedName>
    <alternativeName>
        <fullName evidence="5">PNP/PMP oxidase</fullName>
        <shortName evidence="5">PNPOx</shortName>
    </alternativeName>
    <alternativeName>
        <fullName evidence="5">Pyridoxal 5'-phosphate synthase</fullName>
    </alternativeName>
</protein>
<feature type="binding site" evidence="5">
    <location>
        <begin position="173"/>
        <end position="174"/>
    </location>
    <ligand>
        <name>FMN</name>
        <dbReference type="ChEBI" id="CHEBI:58210"/>
    </ligand>
</feature>
<dbReference type="PANTHER" id="PTHR10851:SF0">
    <property type="entry name" value="PYRIDOXINE-5'-PHOSPHATE OXIDASE"/>
    <property type="match status" value="1"/>
</dbReference>
<feature type="binding site" evidence="5">
    <location>
        <position position="164"/>
    </location>
    <ligand>
        <name>substrate</name>
    </ligand>
</feature>
<feature type="binding site" evidence="5">
    <location>
        <position position="222"/>
    </location>
    <ligand>
        <name>FMN</name>
        <dbReference type="ChEBI" id="CHEBI:58210"/>
    </ligand>
</feature>
<dbReference type="Gene3D" id="2.30.110.10">
    <property type="entry name" value="Electron Transport, Fmn-binding Protein, Chain A"/>
    <property type="match status" value="1"/>
</dbReference>
<dbReference type="NCBIfam" id="TIGR00558">
    <property type="entry name" value="pdxH"/>
    <property type="match status" value="1"/>
</dbReference>
<dbReference type="EC" id="1.4.3.5" evidence="5"/>
<feature type="binding site" evidence="5">
    <location>
        <position position="116"/>
    </location>
    <ligand>
        <name>FMN</name>
        <dbReference type="ChEBI" id="CHEBI:58210"/>
    </ligand>
</feature>
<evidence type="ECO:0000313" key="8">
    <source>
        <dbReference type="EMBL" id="RPA59889.1"/>
    </source>
</evidence>
<dbReference type="InterPro" id="IPR019740">
    <property type="entry name" value="Pyridox_Oxase_CS"/>
</dbReference>
<evidence type="ECO:0000256" key="5">
    <source>
        <dbReference type="HAMAP-Rule" id="MF_01629"/>
    </source>
</evidence>
<dbReference type="GO" id="GO:0010181">
    <property type="term" value="F:FMN binding"/>
    <property type="evidence" value="ECO:0007669"/>
    <property type="project" value="UniProtKB-UniRule"/>
</dbReference>
<dbReference type="PANTHER" id="PTHR10851">
    <property type="entry name" value="PYRIDOXINE-5-PHOSPHATE OXIDASE"/>
    <property type="match status" value="1"/>
</dbReference>
<keyword evidence="9" id="KW-1185">Reference proteome</keyword>
<proteinExistence type="inferred from homology"/>
<accession>A0A3N4GAT5</accession>
<comment type="similarity">
    <text evidence="1 5">Belongs to the pyridoxamine 5'-phosphate oxidase family.</text>
</comment>
<feature type="binding site" evidence="5">
    <location>
        <begin position="94"/>
        <end position="99"/>
    </location>
    <ligand>
        <name>FMN</name>
        <dbReference type="ChEBI" id="CHEBI:58210"/>
    </ligand>
</feature>
<dbReference type="PROSITE" id="PS01064">
    <property type="entry name" value="PYRIDOX_OXIDASE"/>
    <property type="match status" value="1"/>
</dbReference>
<comment type="caution">
    <text evidence="5">Lacks conserved residue(s) required for the propagation of feature annotation.</text>
</comment>
<keyword evidence="4 5" id="KW-0560">Oxidoreductase</keyword>
<dbReference type="Pfam" id="PF01243">
    <property type="entry name" value="PNPOx_N"/>
    <property type="match status" value="1"/>
</dbReference>
<feature type="binding site" evidence="5">
    <location>
        <position position="232"/>
    </location>
    <ligand>
        <name>FMN</name>
        <dbReference type="ChEBI" id="CHEBI:58210"/>
    </ligand>
</feature>
<feature type="binding site" evidence="5">
    <location>
        <position position="160"/>
    </location>
    <ligand>
        <name>substrate</name>
    </ligand>
</feature>
<dbReference type="SUPFAM" id="SSF50475">
    <property type="entry name" value="FMN-binding split barrel"/>
    <property type="match status" value="1"/>
</dbReference>
<dbReference type="GO" id="GO:0004733">
    <property type="term" value="F:pyridoxamine phosphate oxidase activity"/>
    <property type="evidence" value="ECO:0007669"/>
    <property type="project" value="UniProtKB-UniRule"/>
</dbReference>
<feature type="binding site" evidence="5">
    <location>
        <position position="138"/>
    </location>
    <ligand>
        <name>FMN</name>
        <dbReference type="ChEBI" id="CHEBI:58210"/>
    </ligand>
</feature>
<comment type="pathway">
    <text evidence="5">Cofactor metabolism; pyridoxal 5'-phosphate salvage; pyridoxal 5'-phosphate from pyridoxamine 5'-phosphate: step 1/1.</text>
</comment>
<feature type="domain" description="Pyridoxamine 5'-phosphate oxidase N-terminal" evidence="6">
    <location>
        <begin position="66"/>
        <end position="194"/>
    </location>
</feature>
<feature type="binding site" evidence="5">
    <location>
        <begin position="228"/>
        <end position="230"/>
    </location>
    <ligand>
        <name>substrate</name>
    </ligand>
</feature>
<keyword evidence="3 5" id="KW-0288">FMN</keyword>
<dbReference type="InterPro" id="IPR000659">
    <property type="entry name" value="Pyridox_Oxase"/>
</dbReference>
<dbReference type="InterPro" id="IPR011576">
    <property type="entry name" value="Pyridox_Oxase_N"/>
</dbReference>
<organism evidence="8 9">
    <name type="scientific">Gordonia oryzae</name>
    <dbReference type="NCBI Taxonomy" id="2487349"/>
    <lineage>
        <taxon>Bacteria</taxon>
        <taxon>Bacillati</taxon>
        <taxon>Actinomycetota</taxon>
        <taxon>Actinomycetes</taxon>
        <taxon>Mycobacteriales</taxon>
        <taxon>Gordoniaceae</taxon>
        <taxon>Gordonia</taxon>
    </lineage>
</organism>
<keyword evidence="5" id="KW-0664">Pyridoxine biosynthesis</keyword>
<comment type="pathway">
    <text evidence="5">Cofactor metabolism; pyridoxal 5'-phosphate salvage; pyridoxal 5'-phosphate from pyridoxine 5'-phosphate: step 1/1.</text>
</comment>
<evidence type="ECO:0000313" key="9">
    <source>
        <dbReference type="Proteomes" id="UP000267536"/>
    </source>
</evidence>
<dbReference type="InterPro" id="IPR019576">
    <property type="entry name" value="Pyridoxamine_oxidase_dimer_C"/>
</dbReference>
<comment type="subunit">
    <text evidence="5">Homodimer.</text>
</comment>
<dbReference type="GO" id="GO:0008615">
    <property type="term" value="P:pyridoxine biosynthetic process"/>
    <property type="evidence" value="ECO:0007669"/>
    <property type="project" value="UniProtKB-UniRule"/>
</dbReference>
<keyword evidence="2 5" id="KW-0285">Flavoprotein</keyword>
<dbReference type="HAMAP" id="MF_01629">
    <property type="entry name" value="PdxH"/>
    <property type="match status" value="1"/>
</dbReference>
<comment type="cofactor">
    <cofactor evidence="5">
        <name>FMN</name>
        <dbReference type="ChEBI" id="CHEBI:58210"/>
    </cofactor>
    <text evidence="5">Binds 1 FMN per subunit.</text>
</comment>
<feature type="binding site" evidence="5">
    <location>
        <position position="99"/>
    </location>
    <ligand>
        <name>substrate</name>
    </ligand>
</feature>
<dbReference type="Pfam" id="PF10590">
    <property type="entry name" value="PNP_phzG_C"/>
    <property type="match status" value="1"/>
</dbReference>
<sequence>MSESIDDGPRRRGIDLPNMRVGYGGGIPPNVGEGDRAAGADGVRENLDPSWLRGDPPWLDLFEVWLHEALDARLPEPNAMVLGTVDAHGLPATRTVLCKGADAAGIVFFTGYDSDKGQDLAANPVASVTFPWIALERQVHFRGAVVRVGPEETQDYWYKRPRGSQLSALASEQSRPIGSRADLEAKAADVAARCGGIDGDTPVPVPAQWGGYRLAPARIEFWQGRANRLHNRIRLTMVDGVWKVQRLQP</sequence>
<comment type="caution">
    <text evidence="8">The sequence shown here is derived from an EMBL/GenBank/DDBJ whole genome shotgun (WGS) entry which is preliminary data.</text>
</comment>
<evidence type="ECO:0000259" key="7">
    <source>
        <dbReference type="Pfam" id="PF10590"/>
    </source>
</evidence>
<dbReference type="InterPro" id="IPR012349">
    <property type="entry name" value="Split_barrel_FMN-bd"/>
</dbReference>
<dbReference type="EMBL" id="RKMH01000008">
    <property type="protein sequence ID" value="RPA59889.1"/>
    <property type="molecule type" value="Genomic_DNA"/>
</dbReference>
<reference evidence="8 9" key="1">
    <citation type="submission" date="2018-11" db="EMBL/GenBank/DDBJ databases">
        <title>Draft genome sequence of Gordonia sp. RS15-1S isolated from rice stems.</title>
        <authorList>
            <person name="Muangham S."/>
        </authorList>
    </citation>
    <scope>NUCLEOTIDE SEQUENCE [LARGE SCALE GENOMIC DNA]</scope>
    <source>
        <strain evidence="8 9">RS15-1S</strain>
    </source>
</reference>
<comment type="catalytic activity">
    <reaction evidence="5">
        <text>pyridoxine 5'-phosphate + O2 = pyridoxal 5'-phosphate + H2O2</text>
        <dbReference type="Rhea" id="RHEA:15149"/>
        <dbReference type="ChEBI" id="CHEBI:15379"/>
        <dbReference type="ChEBI" id="CHEBI:16240"/>
        <dbReference type="ChEBI" id="CHEBI:58589"/>
        <dbReference type="ChEBI" id="CHEBI:597326"/>
        <dbReference type="EC" id="1.4.3.5"/>
    </reaction>
</comment>
<name>A0A3N4GAT5_9ACTN</name>
<comment type="function">
    <text evidence="5">Catalyzes the oxidation of either pyridoxine 5'-phosphate (PNP) or pyridoxamine 5'-phosphate (PMP) into pyridoxal 5'-phosphate (PLP).</text>
</comment>
<dbReference type="NCBIfam" id="NF004231">
    <property type="entry name" value="PRK05679.1"/>
    <property type="match status" value="1"/>
</dbReference>
<evidence type="ECO:0000259" key="6">
    <source>
        <dbReference type="Pfam" id="PF01243"/>
    </source>
</evidence>
<feature type="binding site" evidence="5">
    <location>
        <begin position="109"/>
        <end position="110"/>
    </location>
    <ligand>
        <name>FMN</name>
        <dbReference type="ChEBI" id="CHEBI:58210"/>
    </ligand>
</feature>
<comment type="catalytic activity">
    <reaction evidence="5">
        <text>pyridoxamine 5'-phosphate + O2 + H2O = pyridoxal 5'-phosphate + H2O2 + NH4(+)</text>
        <dbReference type="Rhea" id="RHEA:15817"/>
        <dbReference type="ChEBI" id="CHEBI:15377"/>
        <dbReference type="ChEBI" id="CHEBI:15379"/>
        <dbReference type="ChEBI" id="CHEBI:16240"/>
        <dbReference type="ChEBI" id="CHEBI:28938"/>
        <dbReference type="ChEBI" id="CHEBI:58451"/>
        <dbReference type="ChEBI" id="CHEBI:597326"/>
        <dbReference type="EC" id="1.4.3.5"/>
    </reaction>
</comment>
<dbReference type="AlphaFoldDB" id="A0A3N4GAT5"/>
<dbReference type="UniPathway" id="UPA01068">
    <property type="reaction ID" value="UER00304"/>
</dbReference>
<dbReference type="OrthoDB" id="9780392at2"/>
<feature type="domain" description="Pyridoxine 5'-phosphate oxidase dimerisation C-terminal" evidence="7">
    <location>
        <begin position="209"/>
        <end position="249"/>
    </location>
</feature>
<evidence type="ECO:0000256" key="1">
    <source>
        <dbReference type="ARBA" id="ARBA00007301"/>
    </source>
</evidence>
<evidence type="ECO:0000256" key="3">
    <source>
        <dbReference type="ARBA" id="ARBA00022643"/>
    </source>
</evidence>
<evidence type="ECO:0000256" key="4">
    <source>
        <dbReference type="ARBA" id="ARBA00023002"/>
    </source>
</evidence>
<gene>
    <name evidence="5 8" type="primary">pdxH</name>
    <name evidence="8" type="ORF">EF294_11565</name>
</gene>
<dbReference type="Proteomes" id="UP000267536">
    <property type="component" value="Unassembled WGS sequence"/>
</dbReference>
<evidence type="ECO:0000256" key="2">
    <source>
        <dbReference type="ARBA" id="ARBA00022630"/>
    </source>
</evidence>
<feature type="binding site" evidence="5">
    <location>
        <position position="156"/>
    </location>
    <ligand>
        <name>substrate</name>
    </ligand>
</feature>